<evidence type="ECO:0008006" key="4">
    <source>
        <dbReference type="Google" id="ProtNLM"/>
    </source>
</evidence>
<accession>A0A6A6RZT8</accession>
<dbReference type="OrthoDB" id="2333384at2759"/>
<dbReference type="AlphaFoldDB" id="A0A6A6RZT8"/>
<keyword evidence="3" id="KW-1185">Reference proteome</keyword>
<reference evidence="2" key="1">
    <citation type="journal article" date="2020" name="Stud. Mycol.">
        <title>101 Dothideomycetes genomes: a test case for predicting lifestyles and emergence of pathogens.</title>
        <authorList>
            <person name="Haridas S."/>
            <person name="Albert R."/>
            <person name="Binder M."/>
            <person name="Bloem J."/>
            <person name="Labutti K."/>
            <person name="Salamov A."/>
            <person name="Andreopoulos B."/>
            <person name="Baker S."/>
            <person name="Barry K."/>
            <person name="Bills G."/>
            <person name="Bluhm B."/>
            <person name="Cannon C."/>
            <person name="Castanera R."/>
            <person name="Culley D."/>
            <person name="Daum C."/>
            <person name="Ezra D."/>
            <person name="Gonzalez J."/>
            <person name="Henrissat B."/>
            <person name="Kuo A."/>
            <person name="Liang C."/>
            <person name="Lipzen A."/>
            <person name="Lutzoni F."/>
            <person name="Magnuson J."/>
            <person name="Mondo S."/>
            <person name="Nolan M."/>
            <person name="Ohm R."/>
            <person name="Pangilinan J."/>
            <person name="Park H.-J."/>
            <person name="Ramirez L."/>
            <person name="Alfaro M."/>
            <person name="Sun H."/>
            <person name="Tritt A."/>
            <person name="Yoshinaga Y."/>
            <person name="Zwiers L.-H."/>
            <person name="Turgeon B."/>
            <person name="Goodwin S."/>
            <person name="Spatafora J."/>
            <person name="Crous P."/>
            <person name="Grigoriev I."/>
        </authorList>
    </citation>
    <scope>NUCLEOTIDE SEQUENCE</scope>
    <source>
        <strain evidence="2">CBS 473.64</strain>
    </source>
</reference>
<dbReference type="InterPro" id="IPR014752">
    <property type="entry name" value="Arrestin-like_C"/>
</dbReference>
<dbReference type="Proteomes" id="UP000799753">
    <property type="component" value="Unassembled WGS sequence"/>
</dbReference>
<evidence type="ECO:0000313" key="2">
    <source>
        <dbReference type="EMBL" id="KAF2640840.1"/>
    </source>
</evidence>
<dbReference type="Gene3D" id="2.60.40.640">
    <property type="match status" value="1"/>
</dbReference>
<feature type="region of interest" description="Disordered" evidence="1">
    <location>
        <begin position="1"/>
        <end position="21"/>
    </location>
</feature>
<organism evidence="2 3">
    <name type="scientific">Massarina eburnea CBS 473.64</name>
    <dbReference type="NCBI Taxonomy" id="1395130"/>
    <lineage>
        <taxon>Eukaryota</taxon>
        <taxon>Fungi</taxon>
        <taxon>Dikarya</taxon>
        <taxon>Ascomycota</taxon>
        <taxon>Pezizomycotina</taxon>
        <taxon>Dothideomycetes</taxon>
        <taxon>Pleosporomycetidae</taxon>
        <taxon>Pleosporales</taxon>
        <taxon>Massarineae</taxon>
        <taxon>Massarinaceae</taxon>
        <taxon>Massarina</taxon>
    </lineage>
</organism>
<evidence type="ECO:0000256" key="1">
    <source>
        <dbReference type="SAM" id="MobiDB-lite"/>
    </source>
</evidence>
<name>A0A6A6RZT8_9PLEO</name>
<proteinExistence type="predicted"/>
<gene>
    <name evidence="2" type="ORF">P280DRAFT_549634</name>
</gene>
<dbReference type="EMBL" id="MU006784">
    <property type="protein sequence ID" value="KAF2640840.1"/>
    <property type="molecule type" value="Genomic_DNA"/>
</dbReference>
<evidence type="ECO:0000313" key="3">
    <source>
        <dbReference type="Proteomes" id="UP000799753"/>
    </source>
</evidence>
<sequence>MHMETHTIAVGDRTNHPSRPIHIALQNPNQTYTTDSIVRGKIRLDPKTRPSRITVTFIGRTRAAITRRDASTETTYKTKPILFSNTLELFASESIRESSEILKLGVTIEDRVELPFEFRFPERTPKRGVVRTDDQFNHQEGSELPPSFLFIASSGISLTNGDQQSVEYILDAKIYNASKATPSEVVRCHLRFLPPASANTPDSSAVVRTAHRDSVHQPTNGLWIRTNRLDPAWDPDEGLLDRIKNTFRSKTNAPFANFNIKAKCPRVLNAEKPVSFSLVLEHLGCSDEIRDLPPIFIRGIRVRLLSDVSVRVPSHSFFSESEESETHTDKSILLDDRYEEDDGLLLYDGLGVTTKPLPASAVSAFKTYALGLDHSIEVKLWGECAKEKFEVTPLYGKIFIVPHRVERMQSGEREEAVAKEMNADAVPPTYQLVDISG</sequence>
<protein>
    <recommendedName>
        <fullName evidence="4">Arrestin-like N-terminal domain-containing protein</fullName>
    </recommendedName>
</protein>